<dbReference type="InterPro" id="IPR006224">
    <property type="entry name" value="PsdUridine_synth_RluA-like_CS"/>
</dbReference>
<dbReference type="EMBL" id="JAKIKP010000003">
    <property type="protein sequence ID" value="MCL1142280.1"/>
    <property type="molecule type" value="Genomic_DNA"/>
</dbReference>
<dbReference type="GO" id="GO:0003723">
    <property type="term" value="F:RNA binding"/>
    <property type="evidence" value="ECO:0007669"/>
    <property type="project" value="InterPro"/>
</dbReference>
<accession>A0A9X2CL61</accession>
<dbReference type="GO" id="GO:0140098">
    <property type="term" value="F:catalytic activity, acting on RNA"/>
    <property type="evidence" value="ECO:0007669"/>
    <property type="project" value="UniProtKB-ARBA"/>
</dbReference>
<proteinExistence type="predicted"/>
<sequence>MPDTTITQKPSHSTAAIAAQPSYVVLPQQSQNSRPYTTVLDFLVARFSQIPQTVWLQRMAQGKVHWLNGELITATTAYRQTQKVCYYREVEQETKVPFTEQILHQDPDKIIVYKPHFLPVTPGGNYVNECLVHRLRIRTGIDTIAPAHRLDKDTAGIMLMTVNPETRHAYHQLFLDGKIKKTYQAIANVPPNINLNPDSHWTVKNRLVRGTPSFLMQIVEGQANSHSEIRLLDVKNEVALFELEPVTGKTHQLRVHMHSLGFPLLNDRFYPKLLARTEENFAKPLKLLAQRLQFVDPITQQVNDWQCDEFKL</sequence>
<dbReference type="InterPro" id="IPR006145">
    <property type="entry name" value="PsdUridine_synth_RsuA/RluA"/>
</dbReference>
<protein>
    <submittedName>
        <fullName evidence="2">Pseudouridine synthase</fullName>
    </submittedName>
</protein>
<dbReference type="AlphaFoldDB" id="A0A9X2CL61"/>
<dbReference type="GO" id="GO:0000455">
    <property type="term" value="P:enzyme-directed rRNA pseudouridine synthesis"/>
    <property type="evidence" value="ECO:0007669"/>
    <property type="project" value="TreeGrafter"/>
</dbReference>
<dbReference type="Gene3D" id="3.30.2350.10">
    <property type="entry name" value="Pseudouridine synthase"/>
    <property type="match status" value="1"/>
</dbReference>
<dbReference type="Pfam" id="PF00849">
    <property type="entry name" value="PseudoU_synth_2"/>
    <property type="match status" value="1"/>
</dbReference>
<feature type="domain" description="Pseudouridine synthase RsuA/RluA-like" evidence="1">
    <location>
        <begin position="110"/>
        <end position="258"/>
    </location>
</feature>
<dbReference type="SUPFAM" id="SSF55120">
    <property type="entry name" value="Pseudouridine synthase"/>
    <property type="match status" value="1"/>
</dbReference>
<evidence type="ECO:0000313" key="3">
    <source>
        <dbReference type="Proteomes" id="UP001139333"/>
    </source>
</evidence>
<gene>
    <name evidence="2" type="ORF">L2672_06180</name>
</gene>
<dbReference type="RefSeq" id="WP_248994957.1">
    <property type="nucleotide sequence ID" value="NZ_JAKIKP010000003.1"/>
</dbReference>
<dbReference type="Proteomes" id="UP001139333">
    <property type="component" value="Unassembled WGS sequence"/>
</dbReference>
<dbReference type="PROSITE" id="PS01129">
    <property type="entry name" value="PSI_RLU"/>
    <property type="match status" value="1"/>
</dbReference>
<comment type="caution">
    <text evidence="2">The sequence shown here is derived from an EMBL/GenBank/DDBJ whole genome shotgun (WGS) entry which is preliminary data.</text>
</comment>
<reference evidence="2" key="1">
    <citation type="submission" date="2022-01" db="EMBL/GenBank/DDBJ databases">
        <title>Whole genome-based taxonomy of the Shewanellaceae.</title>
        <authorList>
            <person name="Martin-Rodriguez A.J."/>
        </authorList>
    </citation>
    <scope>NUCLEOTIDE SEQUENCE</scope>
    <source>
        <strain evidence="2">DSM 16422</strain>
    </source>
</reference>
<evidence type="ECO:0000313" key="2">
    <source>
        <dbReference type="EMBL" id="MCL1142280.1"/>
    </source>
</evidence>
<name>A0A9X2CL61_9GAMM</name>
<organism evidence="2 3">
    <name type="scientific">Shewanella gaetbuli</name>
    <dbReference type="NCBI Taxonomy" id="220752"/>
    <lineage>
        <taxon>Bacteria</taxon>
        <taxon>Pseudomonadati</taxon>
        <taxon>Pseudomonadota</taxon>
        <taxon>Gammaproteobacteria</taxon>
        <taxon>Alteromonadales</taxon>
        <taxon>Shewanellaceae</taxon>
        <taxon>Shewanella</taxon>
    </lineage>
</organism>
<dbReference type="GO" id="GO:0009982">
    <property type="term" value="F:pseudouridine synthase activity"/>
    <property type="evidence" value="ECO:0007669"/>
    <property type="project" value="InterPro"/>
</dbReference>
<dbReference type="PANTHER" id="PTHR21600:SF84">
    <property type="entry name" value="PSEUDOURIDINE SYNTHASE RSUA_RLUA-LIKE DOMAIN-CONTAINING PROTEIN"/>
    <property type="match status" value="1"/>
</dbReference>
<evidence type="ECO:0000259" key="1">
    <source>
        <dbReference type="Pfam" id="PF00849"/>
    </source>
</evidence>
<keyword evidence="3" id="KW-1185">Reference proteome</keyword>
<dbReference type="InterPro" id="IPR020103">
    <property type="entry name" value="PsdUridine_synth_cat_dom_sf"/>
</dbReference>
<dbReference type="PANTHER" id="PTHR21600">
    <property type="entry name" value="MITOCHONDRIAL RNA PSEUDOURIDINE SYNTHASE"/>
    <property type="match status" value="1"/>
</dbReference>
<dbReference type="InterPro" id="IPR050188">
    <property type="entry name" value="RluA_PseudoU_synthase"/>
</dbReference>